<dbReference type="SUPFAM" id="SSF46689">
    <property type="entry name" value="Homeodomain-like"/>
    <property type="match status" value="1"/>
</dbReference>
<evidence type="ECO:0000256" key="3">
    <source>
        <dbReference type="ARBA" id="ARBA00023163"/>
    </source>
</evidence>
<gene>
    <name evidence="5" type="ORF">J7I42_19910</name>
</gene>
<dbReference type="PANTHER" id="PTHR43280">
    <property type="entry name" value="ARAC-FAMILY TRANSCRIPTIONAL REGULATOR"/>
    <property type="match status" value="1"/>
</dbReference>
<dbReference type="PRINTS" id="PR00032">
    <property type="entry name" value="HTHARAC"/>
</dbReference>
<keyword evidence="6" id="KW-1185">Reference proteome</keyword>
<proteinExistence type="predicted"/>
<evidence type="ECO:0000256" key="1">
    <source>
        <dbReference type="ARBA" id="ARBA00023015"/>
    </source>
</evidence>
<accession>A0ABS3YXA8</accession>
<sequence length="319" mass="36026">MAMQIIVNCGGKSSQAGEKMTQKKHKTFLYKHAQLVENLSAEQSPVTGFSIDVDRLLQDIETFKSSFRSDFISVIMIQEGSLELSINLETVSITAGSLIIIAPGAAKKMLAAEKDTRISTVHFTLDFLAAIGMLKVKTDLFDYISLQYIPHWILDTGDKVLVHALMYQLYEKSKFFNDHPHGRELLYHTFYIFLYEIAALSKKNATPVSAHRGRKENLVVRFTQLVREQYKSQRTLESYARALNVTAKHLSESVKEITGKTAGEIIDDFVLLEAKLLLGNPELSIAEIANELHFGDQSIFGKFFKRLTGLSPKQYRQTL</sequence>
<protein>
    <submittedName>
        <fullName evidence="5">Helix-turn-helix transcriptional regulator</fullName>
    </submittedName>
</protein>
<dbReference type="InterPro" id="IPR009057">
    <property type="entry name" value="Homeodomain-like_sf"/>
</dbReference>
<dbReference type="PANTHER" id="PTHR43280:SF32">
    <property type="entry name" value="TRANSCRIPTIONAL REGULATORY PROTEIN"/>
    <property type="match status" value="1"/>
</dbReference>
<reference evidence="5 6" key="1">
    <citation type="submission" date="2021-03" db="EMBL/GenBank/DDBJ databases">
        <title>Assistant Professor.</title>
        <authorList>
            <person name="Huq M.A."/>
        </authorList>
    </citation>
    <scope>NUCLEOTIDE SEQUENCE [LARGE SCALE GENOMIC DNA]</scope>
    <source>
        <strain evidence="5 6">MAH-29</strain>
    </source>
</reference>
<dbReference type="EMBL" id="JAGHKO010000004">
    <property type="protein sequence ID" value="MBO9202564.1"/>
    <property type="molecule type" value="Genomic_DNA"/>
</dbReference>
<evidence type="ECO:0000259" key="4">
    <source>
        <dbReference type="PROSITE" id="PS01124"/>
    </source>
</evidence>
<dbReference type="Gene3D" id="1.10.10.60">
    <property type="entry name" value="Homeodomain-like"/>
    <property type="match status" value="1"/>
</dbReference>
<dbReference type="Proteomes" id="UP000677244">
    <property type="component" value="Unassembled WGS sequence"/>
</dbReference>
<comment type="caution">
    <text evidence="5">The sequence shown here is derived from an EMBL/GenBank/DDBJ whole genome shotgun (WGS) entry which is preliminary data.</text>
</comment>
<evidence type="ECO:0000313" key="6">
    <source>
        <dbReference type="Proteomes" id="UP000677244"/>
    </source>
</evidence>
<dbReference type="PROSITE" id="PS01124">
    <property type="entry name" value="HTH_ARAC_FAMILY_2"/>
    <property type="match status" value="1"/>
</dbReference>
<dbReference type="SMART" id="SM00342">
    <property type="entry name" value="HTH_ARAC"/>
    <property type="match status" value="1"/>
</dbReference>
<evidence type="ECO:0000256" key="2">
    <source>
        <dbReference type="ARBA" id="ARBA00023125"/>
    </source>
</evidence>
<organism evidence="5 6">
    <name type="scientific">Niastella soli</name>
    <dbReference type="NCBI Taxonomy" id="2821487"/>
    <lineage>
        <taxon>Bacteria</taxon>
        <taxon>Pseudomonadati</taxon>
        <taxon>Bacteroidota</taxon>
        <taxon>Chitinophagia</taxon>
        <taxon>Chitinophagales</taxon>
        <taxon>Chitinophagaceae</taxon>
        <taxon>Niastella</taxon>
    </lineage>
</organism>
<evidence type="ECO:0000313" key="5">
    <source>
        <dbReference type="EMBL" id="MBO9202564.1"/>
    </source>
</evidence>
<feature type="domain" description="HTH araC/xylS-type" evidence="4">
    <location>
        <begin position="220"/>
        <end position="318"/>
    </location>
</feature>
<dbReference type="InterPro" id="IPR020449">
    <property type="entry name" value="Tscrpt_reg_AraC-type_HTH"/>
</dbReference>
<dbReference type="RefSeq" id="WP_209140609.1">
    <property type="nucleotide sequence ID" value="NZ_JAGHKO010000004.1"/>
</dbReference>
<keyword evidence="2" id="KW-0238">DNA-binding</keyword>
<dbReference type="Pfam" id="PF12833">
    <property type="entry name" value="HTH_18"/>
    <property type="match status" value="1"/>
</dbReference>
<keyword evidence="1" id="KW-0805">Transcription regulation</keyword>
<name>A0ABS3YXA8_9BACT</name>
<dbReference type="InterPro" id="IPR018060">
    <property type="entry name" value="HTH_AraC"/>
</dbReference>
<keyword evidence="3" id="KW-0804">Transcription</keyword>